<evidence type="ECO:0000313" key="5">
    <source>
        <dbReference type="Proteomes" id="UP001171916"/>
    </source>
</evidence>
<evidence type="ECO:0000259" key="3">
    <source>
        <dbReference type="Pfam" id="PF23357"/>
    </source>
</evidence>
<evidence type="ECO:0000313" key="4">
    <source>
        <dbReference type="EMBL" id="MDN3205316.1"/>
    </source>
</evidence>
<feature type="domain" description="ABC-type uncharacterised transport system" evidence="2">
    <location>
        <begin position="194"/>
        <end position="493"/>
    </location>
</feature>
<evidence type="ECO:0000256" key="1">
    <source>
        <dbReference type="SAM" id="Phobius"/>
    </source>
</evidence>
<dbReference type="InterPro" id="IPR019196">
    <property type="entry name" value="ABC_transp_unknown"/>
</dbReference>
<keyword evidence="1" id="KW-0812">Transmembrane</keyword>
<evidence type="ECO:0000259" key="2">
    <source>
        <dbReference type="Pfam" id="PF09822"/>
    </source>
</evidence>
<dbReference type="InterPro" id="IPR055396">
    <property type="entry name" value="DUF7088"/>
</dbReference>
<keyword evidence="5" id="KW-1185">Reference proteome</keyword>
<keyword evidence="1" id="KW-1133">Transmembrane helix</keyword>
<gene>
    <name evidence="4" type="primary">gldG</name>
    <name evidence="4" type="ORF">QVH07_14225</name>
</gene>
<dbReference type="InterPro" id="IPR029062">
    <property type="entry name" value="Class_I_gatase-like"/>
</dbReference>
<comment type="caution">
    <text evidence="4">The sequence shown here is derived from an EMBL/GenBank/DDBJ whole genome shotgun (WGS) entry which is preliminary data.</text>
</comment>
<accession>A0ABT7YFR9</accession>
<proteinExistence type="predicted"/>
<sequence length="561" mass="63185">MKGKSSKLIQWLALLFGVVILFGLGQVIRFRLDLTEEKRYSLSPATEKVLDQITEPLHVDILLVGEDFPPGMRRLQKSLEETIRTFDSYSPERITYSYFDPLSVAGEEGEQLILDLNEYGINPTNLFVNQSSGQQSQLIFPGFLLSDSQYETGALILKGEQGMSQEQVLNQSIENLEFELSLAIQKLIDPAANSIAMIMGHGEMSEDEGYGLVEALDGRHELFKVPLEQAQSPDDLENFSVIFIQGPRESYTPREVYLLDQYVMRGGNLVVLLDGVAVNIAEAGGEGTLAMPIEVGLDNLLFRYGVRVNKDLIQDLNFGYFPVMGGNFGNQDQLVPLPWPFFVQAGRMQNHPITKGLDVINFRFVSTLDTVKADKVKKTPLIFTSDFSRVLQAPVRVAFSDMESAPDVNLFNERNLPLAYLLEGEFTSLFKNRFIPEGFSETDFMESGKGRVVVIGDGDIFQSQRNLSDGSPLALGEDPFNQITFANRLFLRNLVQYLNDPEGIIMTRTRSFKIRPLNRVKVTEQKLFWQLINVLGPVIFLLIFGLSVATWRRRKFSKKSS</sequence>
<dbReference type="SUPFAM" id="SSF52317">
    <property type="entry name" value="Class I glutamine amidotransferase-like"/>
    <property type="match status" value="1"/>
</dbReference>
<name>A0ABT7YFR9_9BACT</name>
<dbReference type="Pfam" id="PF09822">
    <property type="entry name" value="ABC_transp_aux"/>
    <property type="match status" value="1"/>
</dbReference>
<dbReference type="Proteomes" id="UP001171916">
    <property type="component" value="Unassembled WGS sequence"/>
</dbReference>
<dbReference type="EMBL" id="JAUEPH010000006">
    <property type="protein sequence ID" value="MDN3205316.1"/>
    <property type="molecule type" value="Genomic_DNA"/>
</dbReference>
<dbReference type="RefSeq" id="WP_290001543.1">
    <property type="nucleotide sequence ID" value="NZ_JAUEPH010000006.1"/>
</dbReference>
<protein>
    <submittedName>
        <fullName evidence="4">Gliding motility-associated ABC transporter substrate-binding protein GldG</fullName>
    </submittedName>
</protein>
<dbReference type="NCBIfam" id="TIGR03521">
    <property type="entry name" value="GldG"/>
    <property type="match status" value="1"/>
</dbReference>
<feature type="transmembrane region" description="Helical" evidence="1">
    <location>
        <begin position="527"/>
        <end position="551"/>
    </location>
</feature>
<dbReference type="Pfam" id="PF23357">
    <property type="entry name" value="DUF7088"/>
    <property type="match status" value="1"/>
</dbReference>
<keyword evidence="1" id="KW-0472">Membrane</keyword>
<dbReference type="InterPro" id="IPR019863">
    <property type="entry name" value="Motility-assoc_ABC-rel_GldG"/>
</dbReference>
<feature type="domain" description="DUF7088" evidence="3">
    <location>
        <begin position="36"/>
        <end position="145"/>
    </location>
</feature>
<organism evidence="4 5">
    <name type="scientific">Algoriphagus sediminis</name>
    <dbReference type="NCBI Taxonomy" id="3057113"/>
    <lineage>
        <taxon>Bacteria</taxon>
        <taxon>Pseudomonadati</taxon>
        <taxon>Bacteroidota</taxon>
        <taxon>Cytophagia</taxon>
        <taxon>Cytophagales</taxon>
        <taxon>Cyclobacteriaceae</taxon>
        <taxon>Algoriphagus</taxon>
    </lineage>
</organism>
<reference evidence="4" key="1">
    <citation type="submission" date="2023-06" db="EMBL/GenBank/DDBJ databases">
        <title>Robiginitalea aurantiacus sp. nov. and Algoriphagus sediminis sp. nov., isolated from coastal sediment.</title>
        <authorList>
            <person name="Zhou Z.Y."/>
            <person name="An J."/>
            <person name="Jia Y.W."/>
            <person name="Du Z.J."/>
        </authorList>
    </citation>
    <scope>NUCLEOTIDE SEQUENCE</scope>
    <source>
        <strain evidence="4">C2-7</strain>
    </source>
</reference>